<evidence type="ECO:0000256" key="4">
    <source>
        <dbReference type="ARBA" id="ARBA00023002"/>
    </source>
</evidence>
<dbReference type="CDD" id="cd23934">
    <property type="entry name" value="AGPR_1_C"/>
    <property type="match status" value="1"/>
</dbReference>
<keyword evidence="3 5" id="KW-0521">NADP</keyword>
<evidence type="ECO:0000256" key="2">
    <source>
        <dbReference type="ARBA" id="ARBA00022605"/>
    </source>
</evidence>
<evidence type="ECO:0000259" key="7">
    <source>
        <dbReference type="SMART" id="SM00859"/>
    </source>
</evidence>
<dbReference type="InterPro" id="IPR000534">
    <property type="entry name" value="Semialdehyde_DH_NAD-bd"/>
</dbReference>
<evidence type="ECO:0000313" key="8">
    <source>
        <dbReference type="EMBL" id="MCT2042412.1"/>
    </source>
</evidence>
<comment type="pathway">
    <text evidence="5">Amino-acid biosynthesis; L-arginine biosynthesis; N(2)-acetyl-L-ornithine from L-glutamate: step 3/4.</text>
</comment>
<dbReference type="SUPFAM" id="SSF51735">
    <property type="entry name" value="NAD(P)-binding Rossmann-fold domains"/>
    <property type="match status" value="1"/>
</dbReference>
<dbReference type="SMART" id="SM00859">
    <property type="entry name" value="Semialdhyde_dh"/>
    <property type="match status" value="1"/>
</dbReference>
<comment type="catalytic activity">
    <reaction evidence="5">
        <text>N-acetyl-L-glutamate 5-semialdehyde + phosphate + NADP(+) = N-acetyl-L-glutamyl 5-phosphate + NADPH + H(+)</text>
        <dbReference type="Rhea" id="RHEA:21588"/>
        <dbReference type="ChEBI" id="CHEBI:15378"/>
        <dbReference type="ChEBI" id="CHEBI:29123"/>
        <dbReference type="ChEBI" id="CHEBI:43474"/>
        <dbReference type="ChEBI" id="CHEBI:57783"/>
        <dbReference type="ChEBI" id="CHEBI:57936"/>
        <dbReference type="ChEBI" id="CHEBI:58349"/>
        <dbReference type="EC" id="1.2.1.38"/>
    </reaction>
</comment>
<dbReference type="InterPro" id="IPR058924">
    <property type="entry name" value="AGPR_dimerisation_dom"/>
</dbReference>
<keyword evidence="4 5" id="KW-0560">Oxidoreductase</keyword>
<dbReference type="PANTHER" id="PTHR32338">
    <property type="entry name" value="N-ACETYL-GAMMA-GLUTAMYL-PHOSPHATE REDUCTASE, CHLOROPLASTIC-RELATED-RELATED"/>
    <property type="match status" value="1"/>
</dbReference>
<proteinExistence type="inferred from homology"/>
<dbReference type="EMBL" id="JALXSQ010000009">
    <property type="protein sequence ID" value="MCT2042412.1"/>
    <property type="molecule type" value="Genomic_DNA"/>
</dbReference>
<dbReference type="InterPro" id="IPR023013">
    <property type="entry name" value="AGPR_AS"/>
</dbReference>
<dbReference type="InterPro" id="IPR050085">
    <property type="entry name" value="AGPR"/>
</dbReference>
<feature type="active site" evidence="5 6">
    <location>
        <position position="134"/>
    </location>
</feature>
<keyword evidence="1 5" id="KW-0055">Arginine biosynthesis</keyword>
<dbReference type="Pfam" id="PF22698">
    <property type="entry name" value="Semialdhyde_dhC_1"/>
    <property type="match status" value="1"/>
</dbReference>
<dbReference type="Proteomes" id="UP001525379">
    <property type="component" value="Unassembled WGS sequence"/>
</dbReference>
<dbReference type="PANTHER" id="PTHR32338:SF10">
    <property type="entry name" value="N-ACETYL-GAMMA-GLUTAMYL-PHOSPHATE REDUCTASE, CHLOROPLASTIC-RELATED"/>
    <property type="match status" value="1"/>
</dbReference>
<dbReference type="InterPro" id="IPR000706">
    <property type="entry name" value="AGPR_type-1"/>
</dbReference>
<name>A0ABT2HVT5_9MICO</name>
<accession>A0ABT2HVT5</accession>
<evidence type="ECO:0000313" key="9">
    <source>
        <dbReference type="Proteomes" id="UP001525379"/>
    </source>
</evidence>
<evidence type="ECO:0000256" key="1">
    <source>
        <dbReference type="ARBA" id="ARBA00022571"/>
    </source>
</evidence>
<keyword evidence="5" id="KW-0963">Cytoplasm</keyword>
<evidence type="ECO:0000256" key="6">
    <source>
        <dbReference type="PROSITE-ProRule" id="PRU10010"/>
    </source>
</evidence>
<comment type="caution">
    <text evidence="8">The sequence shown here is derived from an EMBL/GenBank/DDBJ whole genome shotgun (WGS) entry which is preliminary data.</text>
</comment>
<evidence type="ECO:0000256" key="5">
    <source>
        <dbReference type="HAMAP-Rule" id="MF_00150"/>
    </source>
</evidence>
<dbReference type="Gene3D" id="3.30.360.10">
    <property type="entry name" value="Dihydrodipicolinate Reductase, domain 2"/>
    <property type="match status" value="1"/>
</dbReference>
<gene>
    <name evidence="5 8" type="primary">argC</name>
    <name evidence="8" type="ORF">M3D15_03550</name>
</gene>
<dbReference type="GO" id="GO:0003942">
    <property type="term" value="F:N-acetyl-gamma-glutamyl-phosphate reductase activity"/>
    <property type="evidence" value="ECO:0007669"/>
    <property type="project" value="UniProtKB-EC"/>
</dbReference>
<protein>
    <recommendedName>
        <fullName evidence="5">N-acetyl-gamma-glutamyl-phosphate reductase</fullName>
        <shortName evidence="5">AGPR</shortName>
        <ecNumber evidence="5">1.2.1.38</ecNumber>
    </recommendedName>
    <alternativeName>
        <fullName evidence="5">N-acetyl-glutamate semialdehyde dehydrogenase</fullName>
        <shortName evidence="5">NAGSA dehydrogenase</shortName>
    </alternativeName>
</protein>
<dbReference type="HAMAP" id="MF_00150">
    <property type="entry name" value="ArgC_type1"/>
    <property type="match status" value="1"/>
</dbReference>
<dbReference type="InterPro" id="IPR036291">
    <property type="entry name" value="NAD(P)-bd_dom_sf"/>
</dbReference>
<dbReference type="NCBIfam" id="TIGR01850">
    <property type="entry name" value="argC"/>
    <property type="match status" value="1"/>
</dbReference>
<evidence type="ECO:0000256" key="3">
    <source>
        <dbReference type="ARBA" id="ARBA00022857"/>
    </source>
</evidence>
<dbReference type="SUPFAM" id="SSF55347">
    <property type="entry name" value="Glyceraldehyde-3-phosphate dehydrogenase-like, C-terminal domain"/>
    <property type="match status" value="1"/>
</dbReference>
<dbReference type="PROSITE" id="PS01224">
    <property type="entry name" value="ARGC"/>
    <property type="match status" value="1"/>
</dbReference>
<sequence>MLRLLAAHPALEVRTVTAHSQAGERLRRVHPHLASYRNMVLQDTTPEALAGHDVVIFALPHGASGALAAGMGDDTLLVDCGADHRLESANDWNDYYGGEWAGAWTYGMPELPRVEGPSQRERLAGARTIAVPGCNVTALTFAFAPLVADHLVTPSSLSAVLAVGPSGAGKKPTPTNVAAELIGQAVPYSPDGSHRHNPEVRQNLRNASGQSVQITFAPVLVPMARGILATAHAQVKPGVTRAMLRASFERHLDGEPFFGLLPEGEWPRTGDVLGSNRVAIGVGLDERAGQAVIVTAIDNLGKGTAGAAIQNINLALGLDECLGLSINGVAP</sequence>
<reference evidence="8 9" key="1">
    <citation type="submission" date="2022-04" db="EMBL/GenBank/DDBJ databases">
        <title>Human microbiome associated bacterial genomes.</title>
        <authorList>
            <person name="Sandstrom S."/>
            <person name="Salamzade R."/>
            <person name="Kalan L.R."/>
        </authorList>
    </citation>
    <scope>NUCLEOTIDE SEQUENCE [LARGE SCALE GENOMIC DNA]</scope>
    <source>
        <strain evidence="9">p3-SID1799</strain>
    </source>
</reference>
<keyword evidence="2 5" id="KW-0028">Amino-acid biosynthesis</keyword>
<comment type="subcellular location">
    <subcellularLocation>
        <location evidence="5">Cytoplasm</location>
    </subcellularLocation>
</comment>
<feature type="domain" description="Semialdehyde dehydrogenase NAD-binding" evidence="7">
    <location>
        <begin position="1"/>
        <end position="119"/>
    </location>
</feature>
<organism evidence="8 9">
    <name type="scientific">Pseudoclavibacter albus</name>
    <dbReference type="NCBI Taxonomy" id="272241"/>
    <lineage>
        <taxon>Bacteria</taxon>
        <taxon>Bacillati</taxon>
        <taxon>Actinomycetota</taxon>
        <taxon>Actinomycetes</taxon>
        <taxon>Micrococcales</taxon>
        <taxon>Microbacteriaceae</taxon>
        <taxon>Pseudoclavibacter</taxon>
    </lineage>
</organism>
<dbReference type="Pfam" id="PF01118">
    <property type="entry name" value="Semialdhyde_dh"/>
    <property type="match status" value="1"/>
</dbReference>
<keyword evidence="9" id="KW-1185">Reference proteome</keyword>
<comment type="function">
    <text evidence="5">Catalyzes the NADPH-dependent reduction of N-acetyl-5-glutamyl phosphate to yield N-acetyl-L-glutamate 5-semialdehyde.</text>
</comment>
<dbReference type="EC" id="1.2.1.38" evidence="5"/>
<comment type="similarity">
    <text evidence="5">Belongs to the NAGSA dehydrogenase family. Type 1 subfamily.</text>
</comment>
<dbReference type="Gene3D" id="3.40.50.720">
    <property type="entry name" value="NAD(P)-binding Rossmann-like Domain"/>
    <property type="match status" value="1"/>
</dbReference>
<dbReference type="CDD" id="cd24148">
    <property type="entry name" value="AGPR_1_actinobacAGPR_like"/>
    <property type="match status" value="1"/>
</dbReference>